<dbReference type="STRING" id="1121869.SAMN03084138_00563"/>
<evidence type="ECO:0000313" key="3">
    <source>
        <dbReference type="Proteomes" id="UP000182692"/>
    </source>
</evidence>
<dbReference type="AlphaFoldDB" id="A0A1I5KBN8"/>
<dbReference type="RefSeq" id="WP_017014789.1">
    <property type="nucleotide sequence ID" value="NZ_FOWR01000003.1"/>
</dbReference>
<accession>A0A1I5KBN8</accession>
<dbReference type="EMBL" id="FOWR01000003">
    <property type="protein sequence ID" value="SFO82398.1"/>
    <property type="molecule type" value="Genomic_DNA"/>
</dbReference>
<dbReference type="OrthoDB" id="5916568at2"/>
<reference evidence="2 3" key="1">
    <citation type="submission" date="2016-10" db="EMBL/GenBank/DDBJ databases">
        <authorList>
            <person name="de Groot N.N."/>
        </authorList>
    </citation>
    <scope>NUCLEOTIDE SEQUENCE [LARGE SCALE GENOMIC DNA]</scope>
    <source>
        <strain evidence="2 3">DSM 15893</strain>
    </source>
</reference>
<dbReference type="GeneID" id="35872785"/>
<proteinExistence type="predicted"/>
<keyword evidence="1" id="KW-0812">Transmembrane</keyword>
<gene>
    <name evidence="2" type="ORF">SAMN03084138_00563</name>
</gene>
<protein>
    <recommendedName>
        <fullName evidence="4">TRAP transporter T-component</fullName>
    </recommendedName>
</protein>
<dbReference type="Proteomes" id="UP000182692">
    <property type="component" value="Unassembled WGS sequence"/>
</dbReference>
<feature type="transmembrane region" description="Helical" evidence="1">
    <location>
        <begin position="7"/>
        <end position="25"/>
    </location>
</feature>
<name>A0A1I5KBN8_9GAMM</name>
<keyword evidence="1" id="KW-0472">Membrane</keyword>
<sequence>MIYASRSLYSLLASVLIIGIIGYSLQFTKVNADPLAESLQDTYMVAVDGNRKASEQVLKAVESLLQQYPDDPLLTAYYGSALAIKARDTWIPWYRTDFTQQGIDSLNKALSQLSERSYSTPYYGLNEGFYIQSLAAMTFINMPDYFHQSSRGYALLKDIMSSENFQYYPFAPRAWIHFGAVQAALALNNTADASKWAKEMFQLAPTHPMTVEALRITQHIAH</sequence>
<evidence type="ECO:0000313" key="2">
    <source>
        <dbReference type="EMBL" id="SFO82398.1"/>
    </source>
</evidence>
<evidence type="ECO:0000256" key="1">
    <source>
        <dbReference type="SAM" id="Phobius"/>
    </source>
</evidence>
<organism evidence="2 3">
    <name type="scientific">Enterovibrio norvegicus DSM 15893</name>
    <dbReference type="NCBI Taxonomy" id="1121869"/>
    <lineage>
        <taxon>Bacteria</taxon>
        <taxon>Pseudomonadati</taxon>
        <taxon>Pseudomonadota</taxon>
        <taxon>Gammaproteobacteria</taxon>
        <taxon>Vibrionales</taxon>
        <taxon>Vibrionaceae</taxon>
        <taxon>Enterovibrio</taxon>
    </lineage>
</organism>
<keyword evidence="1" id="KW-1133">Transmembrane helix</keyword>
<evidence type="ECO:0008006" key="4">
    <source>
        <dbReference type="Google" id="ProtNLM"/>
    </source>
</evidence>